<dbReference type="CDD" id="cd03301">
    <property type="entry name" value="ABC_MalK_N"/>
    <property type="match status" value="1"/>
</dbReference>
<evidence type="ECO:0000256" key="4">
    <source>
        <dbReference type="ARBA" id="ARBA00022840"/>
    </source>
</evidence>
<dbReference type="NCBIfam" id="NF008653">
    <property type="entry name" value="PRK11650.1"/>
    <property type="match status" value="1"/>
</dbReference>
<dbReference type="SUPFAM" id="SSF50331">
    <property type="entry name" value="MOP-like"/>
    <property type="match status" value="1"/>
</dbReference>
<dbReference type="PANTHER" id="PTHR43875:SF15">
    <property type="entry name" value="TREHALOSE IMPORT ATP-BINDING PROTEIN SUGC"/>
    <property type="match status" value="1"/>
</dbReference>
<dbReference type="Gene3D" id="2.40.50.140">
    <property type="entry name" value="Nucleic acid-binding proteins"/>
    <property type="match status" value="1"/>
</dbReference>
<dbReference type="InterPro" id="IPR027417">
    <property type="entry name" value="P-loop_NTPase"/>
</dbReference>
<dbReference type="InterPro" id="IPR003593">
    <property type="entry name" value="AAA+_ATPase"/>
</dbReference>
<dbReference type="Gene3D" id="3.40.50.300">
    <property type="entry name" value="P-loop containing nucleotide triphosphate hydrolases"/>
    <property type="match status" value="1"/>
</dbReference>
<dbReference type="InterPro" id="IPR015855">
    <property type="entry name" value="ABC_transpr_MalK-like"/>
</dbReference>
<dbReference type="PROSITE" id="PS50893">
    <property type="entry name" value="ABC_TRANSPORTER_2"/>
    <property type="match status" value="1"/>
</dbReference>
<keyword evidence="2" id="KW-1003">Cell membrane</keyword>
<keyword evidence="5" id="KW-1278">Translocase</keyword>
<evidence type="ECO:0000256" key="1">
    <source>
        <dbReference type="ARBA" id="ARBA00022448"/>
    </source>
</evidence>
<name>A0A1S1NS04_9GAMM</name>
<dbReference type="GO" id="GO:0140359">
    <property type="term" value="F:ABC-type transporter activity"/>
    <property type="evidence" value="ECO:0007669"/>
    <property type="project" value="InterPro"/>
</dbReference>
<dbReference type="InterPro" id="IPR047641">
    <property type="entry name" value="ABC_transpr_MalK/UgpC-like"/>
</dbReference>
<gene>
    <name evidence="7" type="primary">ugpC</name>
    <name evidence="7" type="ORF">FY550_02975</name>
</gene>
<dbReference type="InterPro" id="IPR012340">
    <property type="entry name" value="NA-bd_OB-fold"/>
</dbReference>
<dbReference type="GO" id="GO:0055052">
    <property type="term" value="C:ATP-binding cassette (ABC) transporter complex, substrate-binding subunit-containing"/>
    <property type="evidence" value="ECO:0007669"/>
    <property type="project" value="TreeGrafter"/>
</dbReference>
<dbReference type="GO" id="GO:0008643">
    <property type="term" value="P:carbohydrate transport"/>
    <property type="evidence" value="ECO:0007669"/>
    <property type="project" value="InterPro"/>
</dbReference>
<proteinExistence type="predicted"/>
<evidence type="ECO:0000256" key="3">
    <source>
        <dbReference type="ARBA" id="ARBA00022741"/>
    </source>
</evidence>
<dbReference type="Pfam" id="PF00005">
    <property type="entry name" value="ABC_tran"/>
    <property type="match status" value="1"/>
</dbReference>
<keyword evidence="4 7" id="KW-0067">ATP-binding</keyword>
<sequence length="385" mass="42111">MAVVELKNVVKRYGGGLTGKSGRSEEAPAVADFNLTTEDGEFVVLVGPSGCGKSTTMRMIAGLEDNTEGEIRIGGRDVSEVAARDRDIAMVFQSYALYPHMTVFENMAFSLRLKKASKSEIEQRVNEAAGILDITHLLERKPRALSGGQRQRVALGRAIVRQPQVFLMDEPLSNLDAKLRVDMRAEIVKLHRKLGVTTFYVTHDQTEAMTMGQRIVVMRDGCIQQIDTPNALYARPANMFVAGFIGTPSMNFMKMRVGDDARSLKGETAHFRAGDAFTGGLLEPHRGQEIWVGIRPEHLQHYEGEASALENGLTGVVDVVEPLGSVTMVQLEVDGHRVTAQLEGDTRVRSGDTITLTCDSARLHLFDANSEQALAKQPAESEATA</sequence>
<dbReference type="EMBL" id="CP043420">
    <property type="protein sequence ID" value="QEL10196.1"/>
    <property type="molecule type" value="Genomic_DNA"/>
</dbReference>
<dbReference type="RefSeq" id="WP_070981572.1">
    <property type="nucleotide sequence ID" value="NZ_CP043420.1"/>
</dbReference>
<dbReference type="GO" id="GO:0005524">
    <property type="term" value="F:ATP binding"/>
    <property type="evidence" value="ECO:0007669"/>
    <property type="project" value="UniProtKB-KW"/>
</dbReference>
<dbReference type="SUPFAM" id="SSF52540">
    <property type="entry name" value="P-loop containing nucleoside triphosphate hydrolases"/>
    <property type="match status" value="1"/>
</dbReference>
<keyword evidence="6" id="KW-0472">Membrane</keyword>
<dbReference type="STRING" id="657387.BH688_16050"/>
<keyword evidence="8" id="KW-1185">Reference proteome</keyword>
<dbReference type="AlphaFoldDB" id="A0A1S1NS04"/>
<keyword evidence="3" id="KW-0547">Nucleotide-binding</keyword>
<evidence type="ECO:0000256" key="5">
    <source>
        <dbReference type="ARBA" id="ARBA00022967"/>
    </source>
</evidence>
<evidence type="ECO:0000313" key="7">
    <source>
        <dbReference type="EMBL" id="QEL10196.1"/>
    </source>
</evidence>
<organism evidence="7 8">
    <name type="scientific">Kushneria phosphatilytica</name>
    <dbReference type="NCBI Taxonomy" id="657387"/>
    <lineage>
        <taxon>Bacteria</taxon>
        <taxon>Pseudomonadati</taxon>
        <taxon>Pseudomonadota</taxon>
        <taxon>Gammaproteobacteria</taxon>
        <taxon>Oceanospirillales</taxon>
        <taxon>Halomonadaceae</taxon>
        <taxon>Kushneria</taxon>
    </lineage>
</organism>
<dbReference type="PROSITE" id="PS00211">
    <property type="entry name" value="ABC_TRANSPORTER_1"/>
    <property type="match status" value="1"/>
</dbReference>
<dbReference type="PANTHER" id="PTHR43875">
    <property type="entry name" value="MALTODEXTRIN IMPORT ATP-BINDING PROTEIN MSMX"/>
    <property type="match status" value="1"/>
</dbReference>
<accession>A0A1S1NS04</accession>
<dbReference type="FunFam" id="3.40.50.300:FF:000042">
    <property type="entry name" value="Maltose/maltodextrin ABC transporter, ATP-binding protein"/>
    <property type="match status" value="1"/>
</dbReference>
<dbReference type="InterPro" id="IPR008995">
    <property type="entry name" value="Mo/tungstate-bd_C_term_dom"/>
</dbReference>
<evidence type="ECO:0000313" key="8">
    <source>
        <dbReference type="Proteomes" id="UP000322553"/>
    </source>
</evidence>
<keyword evidence="1" id="KW-0813">Transport</keyword>
<dbReference type="KEGG" id="kuy:FY550_02975"/>
<protein>
    <submittedName>
        <fullName evidence="7">sn-glycerol-3-phosphate ABC transporter ATP-binding protein UgpC</fullName>
    </submittedName>
</protein>
<dbReference type="Gene3D" id="2.40.50.100">
    <property type="match status" value="1"/>
</dbReference>
<dbReference type="GO" id="GO:0016887">
    <property type="term" value="F:ATP hydrolysis activity"/>
    <property type="evidence" value="ECO:0007669"/>
    <property type="project" value="InterPro"/>
</dbReference>
<dbReference type="OrthoDB" id="9802264at2"/>
<dbReference type="InterPro" id="IPR017871">
    <property type="entry name" value="ABC_transporter-like_CS"/>
</dbReference>
<dbReference type="InterPro" id="IPR013611">
    <property type="entry name" value="Transp-assoc_OB_typ2"/>
</dbReference>
<dbReference type="SMART" id="SM00382">
    <property type="entry name" value="AAA"/>
    <property type="match status" value="1"/>
</dbReference>
<dbReference type="Proteomes" id="UP000322553">
    <property type="component" value="Chromosome"/>
</dbReference>
<reference evidence="7 8" key="1">
    <citation type="submission" date="2019-08" db="EMBL/GenBank/DDBJ databases">
        <title>Complete genome sequence of Kushneria sp. YCWA18, a halophilic phosphate-solubilizing bacterium isolated from Daqiao saltern in China.</title>
        <authorList>
            <person name="Du G.-X."/>
            <person name="Qu L.-Y."/>
        </authorList>
    </citation>
    <scope>NUCLEOTIDE SEQUENCE [LARGE SCALE GENOMIC DNA]</scope>
    <source>
        <strain evidence="7 8">YCWA18</strain>
    </source>
</reference>
<dbReference type="Pfam" id="PF08402">
    <property type="entry name" value="TOBE_2"/>
    <property type="match status" value="1"/>
</dbReference>
<dbReference type="InterPro" id="IPR003439">
    <property type="entry name" value="ABC_transporter-like_ATP-bd"/>
</dbReference>
<evidence type="ECO:0000256" key="2">
    <source>
        <dbReference type="ARBA" id="ARBA00022475"/>
    </source>
</evidence>
<evidence type="ECO:0000256" key="6">
    <source>
        <dbReference type="ARBA" id="ARBA00023136"/>
    </source>
</evidence>